<proteinExistence type="predicted"/>
<keyword evidence="4" id="KW-1185">Reference proteome</keyword>
<dbReference type="Pfam" id="PF13188">
    <property type="entry name" value="PAS_8"/>
    <property type="match status" value="1"/>
</dbReference>
<dbReference type="InterPro" id="IPR000014">
    <property type="entry name" value="PAS"/>
</dbReference>
<dbReference type="EMBL" id="CP002018">
    <property type="protein sequence ID" value="AEM42103.1"/>
    <property type="molecule type" value="Genomic_DNA"/>
</dbReference>
<dbReference type="eggNOG" id="COG2205">
    <property type="taxonomic scope" value="Bacteria"/>
</dbReference>
<dbReference type="GO" id="GO:0016301">
    <property type="term" value="F:kinase activity"/>
    <property type="evidence" value="ECO:0007669"/>
    <property type="project" value="UniProtKB-KW"/>
</dbReference>
<sequence length="501" mass="55237">MPWNSLNGITDLTPLALAFWVLSILIFVTAIAGLITVGLIRRKRDQLRNATQPLAMFLFDDGVLQVADGDAQQFMPGDKQRAFTESTLIAQLTLRFADLPRRIDAMGGHGYLMLNENNGPLALRLLRRGPLCRIEMATRTMAATDSASSEDQILRAMAEDSPQAIWVTDPDGRVLWANASYLDLLPANAPVSWPLPQVFKDSDALRTSLTVQGKVHDFSIRSSQRGPHKMHFATDITAITAAETARKQFLNGIGQIYAGLPMGIALFDASRRMMQFNPALTDLTGLSTATLLQRPTLANFLDHLRDSHLLPEPRDYLNWRARLTSLEAGHSPSLSETWHLGDGRTLRVTAQPYPDNVMALLFEDISSEVQMTRAFRAELDTLHGVIGALDEAIAVFARTGTLIVANAAYYDMWALHDDIVAPLSLDSEIARWHRQFASAALARATTGLRNSDPIALDLCWHPLDDETELRANSIGSGRVMVGFRAILQGRRSTSAGIRFSA</sequence>
<organism evidence="3 4">
    <name type="scientific">Ketogulonicigenium vulgare (strain WSH-001)</name>
    <dbReference type="NCBI Taxonomy" id="759362"/>
    <lineage>
        <taxon>Bacteria</taxon>
        <taxon>Pseudomonadati</taxon>
        <taxon>Pseudomonadota</taxon>
        <taxon>Alphaproteobacteria</taxon>
        <taxon>Rhodobacterales</taxon>
        <taxon>Roseobacteraceae</taxon>
        <taxon>Ketogulonicigenium</taxon>
    </lineage>
</organism>
<dbReference type="SMART" id="SM00091">
    <property type="entry name" value="PAS"/>
    <property type="match status" value="3"/>
</dbReference>
<gene>
    <name evidence="3" type="ordered locus">KVU_2264</name>
</gene>
<reference evidence="3 4" key="1">
    <citation type="journal article" date="2011" name="J. Bacteriol.">
        <title>Complete genome sequence of the industrial strain Ketogulonicigenium vulgare WSH-001.</title>
        <authorList>
            <person name="Liu L."/>
            <person name="Li Y."/>
            <person name="Zhang J."/>
            <person name="Zhou Z."/>
            <person name="Liu J."/>
            <person name="Li X."/>
            <person name="Zhou J."/>
            <person name="Du G."/>
            <person name="Wang L."/>
            <person name="Chen J."/>
        </authorList>
    </citation>
    <scope>NUCLEOTIDE SEQUENCE [LARGE SCALE GENOMIC DNA]</scope>
    <source>
        <strain evidence="3 4">WSH-001</strain>
    </source>
</reference>
<dbReference type="KEGG" id="kvl:KVU_2264"/>
<dbReference type="RefSeq" id="WP_013385492.1">
    <property type="nucleotide sequence ID" value="NC_017384.1"/>
</dbReference>
<evidence type="ECO:0000313" key="3">
    <source>
        <dbReference type="EMBL" id="AEM42103.1"/>
    </source>
</evidence>
<dbReference type="Gene3D" id="3.30.450.20">
    <property type="entry name" value="PAS domain"/>
    <property type="match status" value="2"/>
</dbReference>
<dbReference type="InterPro" id="IPR035965">
    <property type="entry name" value="PAS-like_dom_sf"/>
</dbReference>
<name>F9Y6A6_KETVW</name>
<keyword evidence="1" id="KW-0472">Membrane</keyword>
<dbReference type="AlphaFoldDB" id="F9Y6A6"/>
<evidence type="ECO:0000256" key="1">
    <source>
        <dbReference type="SAM" id="Phobius"/>
    </source>
</evidence>
<keyword evidence="3" id="KW-0418">Kinase</keyword>
<evidence type="ECO:0000259" key="2">
    <source>
        <dbReference type="SMART" id="SM00091"/>
    </source>
</evidence>
<accession>F9Y6A6</accession>
<dbReference type="SUPFAM" id="SSF55785">
    <property type="entry name" value="PYP-like sensor domain (PAS domain)"/>
    <property type="match status" value="2"/>
</dbReference>
<dbReference type="Pfam" id="PF12860">
    <property type="entry name" value="PAS_7"/>
    <property type="match status" value="1"/>
</dbReference>
<protein>
    <submittedName>
        <fullName evidence="3">Sensor histidine kinase protein</fullName>
    </submittedName>
</protein>
<dbReference type="OrthoDB" id="9797304at2"/>
<feature type="domain" description="PAS" evidence="2">
    <location>
        <begin position="380"/>
        <end position="446"/>
    </location>
</feature>
<keyword evidence="1" id="KW-0812">Transmembrane</keyword>
<keyword evidence="1" id="KW-1133">Transmembrane helix</keyword>
<dbReference type="Proteomes" id="UP000000692">
    <property type="component" value="Chromosome"/>
</dbReference>
<feature type="domain" description="PAS" evidence="2">
    <location>
        <begin position="251"/>
        <end position="318"/>
    </location>
</feature>
<evidence type="ECO:0000313" key="4">
    <source>
        <dbReference type="Proteomes" id="UP000000692"/>
    </source>
</evidence>
<dbReference type="HOGENOM" id="CLU_039930_0_0_5"/>
<feature type="domain" description="PAS" evidence="2">
    <location>
        <begin position="152"/>
        <end position="216"/>
    </location>
</feature>
<feature type="transmembrane region" description="Helical" evidence="1">
    <location>
        <begin position="15"/>
        <end position="40"/>
    </location>
</feature>
<keyword evidence="3" id="KW-0808">Transferase</keyword>